<organism evidence="15 16">
    <name type="scientific">Allorhodopirellula solitaria</name>
    <dbReference type="NCBI Taxonomy" id="2527987"/>
    <lineage>
        <taxon>Bacteria</taxon>
        <taxon>Pseudomonadati</taxon>
        <taxon>Planctomycetota</taxon>
        <taxon>Planctomycetia</taxon>
        <taxon>Pirellulales</taxon>
        <taxon>Pirellulaceae</taxon>
        <taxon>Allorhodopirellula</taxon>
    </lineage>
</organism>
<feature type="binding site" evidence="13">
    <location>
        <position position="267"/>
    </location>
    <ligand>
        <name>[4Fe-4S] cluster</name>
        <dbReference type="ChEBI" id="CHEBI:49883"/>
    </ligand>
</feature>
<dbReference type="AlphaFoldDB" id="A0A5C5X914"/>
<comment type="catalytic activity">
    <reaction evidence="11">
        <text>iminosuccinate + dihydroxyacetone phosphate = quinolinate + phosphate + 2 H2O + H(+)</text>
        <dbReference type="Rhea" id="RHEA:25888"/>
        <dbReference type="ChEBI" id="CHEBI:15377"/>
        <dbReference type="ChEBI" id="CHEBI:15378"/>
        <dbReference type="ChEBI" id="CHEBI:29959"/>
        <dbReference type="ChEBI" id="CHEBI:43474"/>
        <dbReference type="ChEBI" id="CHEBI:57642"/>
        <dbReference type="ChEBI" id="CHEBI:77875"/>
        <dbReference type="EC" id="2.5.1.72"/>
    </reaction>
    <physiologicalReaction direction="left-to-right" evidence="11">
        <dbReference type="Rhea" id="RHEA:25889"/>
    </physiologicalReaction>
</comment>
<comment type="similarity">
    <text evidence="13">Belongs to the quinolinate synthase family. Type 3 subfamily.</text>
</comment>
<dbReference type="EC" id="2.5.1.72" evidence="3 13"/>
<dbReference type="Pfam" id="PF02445">
    <property type="entry name" value="NadA"/>
    <property type="match status" value="1"/>
</dbReference>
<dbReference type="PANTHER" id="PTHR30573:SF0">
    <property type="entry name" value="QUINOLINATE SYNTHASE, CHLOROPLASTIC"/>
    <property type="match status" value="1"/>
</dbReference>
<dbReference type="SUPFAM" id="SSF142754">
    <property type="entry name" value="NadA-like"/>
    <property type="match status" value="1"/>
</dbReference>
<feature type="compositionally biased region" description="Polar residues" evidence="14">
    <location>
        <begin position="10"/>
        <end position="21"/>
    </location>
</feature>
<feature type="binding site" evidence="13">
    <location>
        <position position="70"/>
    </location>
    <ligand>
        <name>iminosuccinate</name>
        <dbReference type="ChEBI" id="CHEBI:77875"/>
    </ligand>
</feature>
<feature type="binding site" evidence="13">
    <location>
        <position position="310"/>
    </location>
    <ligand>
        <name>iminosuccinate</name>
        <dbReference type="ChEBI" id="CHEBI:77875"/>
    </ligand>
</feature>
<dbReference type="EMBL" id="SJPK01000011">
    <property type="protein sequence ID" value="TWT59209.1"/>
    <property type="molecule type" value="Genomic_DNA"/>
</dbReference>
<feature type="binding site" evidence="13">
    <location>
        <position position="144"/>
    </location>
    <ligand>
        <name>[4Fe-4S] cluster</name>
        <dbReference type="ChEBI" id="CHEBI:49883"/>
    </ligand>
</feature>
<dbReference type="NCBIfam" id="NF006883">
    <property type="entry name" value="PRK09375.2-4"/>
    <property type="match status" value="1"/>
</dbReference>
<evidence type="ECO:0000256" key="1">
    <source>
        <dbReference type="ARBA" id="ARBA00003791"/>
    </source>
</evidence>
<keyword evidence="16" id="KW-1185">Reference proteome</keyword>
<dbReference type="GO" id="GO:0046872">
    <property type="term" value="F:metal ion binding"/>
    <property type="evidence" value="ECO:0007669"/>
    <property type="project" value="UniProtKB-KW"/>
</dbReference>
<feature type="binding site" evidence="13">
    <location>
        <position position="197"/>
    </location>
    <ligand>
        <name>iminosuccinate</name>
        <dbReference type="ChEBI" id="CHEBI:77875"/>
    </ligand>
</feature>
<keyword evidence="5 13" id="KW-0963">Cytoplasm</keyword>
<dbReference type="PANTHER" id="PTHR30573">
    <property type="entry name" value="QUINOLINATE SYNTHETASE A"/>
    <property type="match status" value="1"/>
</dbReference>
<dbReference type="InterPro" id="IPR003473">
    <property type="entry name" value="NadA"/>
</dbReference>
<dbReference type="HAMAP" id="MF_00569">
    <property type="entry name" value="NadA_type3"/>
    <property type="match status" value="1"/>
</dbReference>
<comment type="cofactor">
    <cofactor evidence="13">
        <name>[4Fe-4S] cluster</name>
        <dbReference type="ChEBI" id="CHEBI:49883"/>
    </cofactor>
    <text evidence="13">Binds 1 [4Fe-4S] cluster per subunit.</text>
</comment>
<evidence type="ECO:0000256" key="12">
    <source>
        <dbReference type="ARBA" id="ARBA00073059"/>
    </source>
</evidence>
<comment type="pathway">
    <text evidence="2 13">Cofactor biosynthesis; NAD(+) biosynthesis; quinolinate from iminoaspartate: step 1/1.</text>
</comment>
<dbReference type="Proteomes" id="UP000318053">
    <property type="component" value="Unassembled WGS sequence"/>
</dbReference>
<dbReference type="UniPathway" id="UPA00253">
    <property type="reaction ID" value="UER00327"/>
</dbReference>
<evidence type="ECO:0000256" key="3">
    <source>
        <dbReference type="ARBA" id="ARBA00012669"/>
    </source>
</evidence>
<evidence type="ECO:0000256" key="5">
    <source>
        <dbReference type="ARBA" id="ARBA00022490"/>
    </source>
</evidence>
<feature type="region of interest" description="Disordered" evidence="14">
    <location>
        <begin position="1"/>
        <end position="30"/>
    </location>
</feature>
<keyword evidence="10 13" id="KW-0411">Iron-sulfur</keyword>
<protein>
    <recommendedName>
        <fullName evidence="12 13">Quinolinate synthase</fullName>
        <ecNumber evidence="3 13">2.5.1.72</ecNumber>
    </recommendedName>
</protein>
<sequence>MAESVPTTPPRNSLPTTTSNPADGPAEGPACETDAMIPLANYKTLGEPELRERIEAVRQEFGKRLLILGHHYQQDDVIAHTDLRGDSYQLSQMAASSGECRTIVFCGVHFMAETADILANTPERLATRDGQRVDVLLPDMAAGCSMADMAGIRQVEAAWADMGEVIDTEQVIPVTYINSAASLKAFCGRHGGIVCTSSNAQAVLKWAFQRGQRVLFFPDQHLGRNTALTMDISEDQMPVWDPYALELGGNTDEQVENSRVILWKGHCSVHQMFRPEHVAKFRADHPGIQILVHPECPRDVNDIADISGSTGKIIDSVKQAAPGTKWAIGTELHLVNRLKAEHPEQEIHFLSPVVCMCATMYRIDLPHLCWTLENLRDGNYVNQIRVDDETSKWSLIALERMLAVK</sequence>
<evidence type="ECO:0000256" key="13">
    <source>
        <dbReference type="HAMAP-Rule" id="MF_00569"/>
    </source>
</evidence>
<evidence type="ECO:0000256" key="14">
    <source>
        <dbReference type="SAM" id="MobiDB-lite"/>
    </source>
</evidence>
<accession>A0A5C5X914</accession>
<proteinExistence type="inferred from homology"/>
<dbReference type="Gene3D" id="3.40.50.10800">
    <property type="entry name" value="NadA-like"/>
    <property type="match status" value="3"/>
</dbReference>
<keyword evidence="4 13" id="KW-0004">4Fe-4S</keyword>
<dbReference type="FunFam" id="3.40.50.10800:FF:000001">
    <property type="entry name" value="Quinolinate synthase A"/>
    <property type="match status" value="1"/>
</dbReference>
<dbReference type="InterPro" id="IPR036094">
    <property type="entry name" value="NadA_sf"/>
</dbReference>
<reference evidence="15 16" key="1">
    <citation type="submission" date="2019-02" db="EMBL/GenBank/DDBJ databases">
        <title>Deep-cultivation of Planctomycetes and their phenomic and genomic characterization uncovers novel biology.</title>
        <authorList>
            <person name="Wiegand S."/>
            <person name="Jogler M."/>
            <person name="Boedeker C."/>
            <person name="Pinto D."/>
            <person name="Vollmers J."/>
            <person name="Rivas-Marin E."/>
            <person name="Kohn T."/>
            <person name="Peeters S.H."/>
            <person name="Heuer A."/>
            <person name="Rast P."/>
            <person name="Oberbeckmann S."/>
            <person name="Bunk B."/>
            <person name="Jeske O."/>
            <person name="Meyerdierks A."/>
            <person name="Storesund J.E."/>
            <person name="Kallscheuer N."/>
            <person name="Luecker S."/>
            <person name="Lage O.M."/>
            <person name="Pohl T."/>
            <person name="Merkel B.J."/>
            <person name="Hornburger P."/>
            <person name="Mueller R.-W."/>
            <person name="Bruemmer F."/>
            <person name="Labrenz M."/>
            <person name="Spormann A.M."/>
            <person name="Op Den Camp H."/>
            <person name="Overmann J."/>
            <person name="Amann R."/>
            <person name="Jetten M.S.M."/>
            <person name="Mascher T."/>
            <person name="Medema M.H."/>
            <person name="Devos D.P."/>
            <person name="Kaster A.-K."/>
            <person name="Ovreas L."/>
            <person name="Rohde M."/>
            <person name="Galperin M.Y."/>
            <person name="Jogler C."/>
        </authorList>
    </citation>
    <scope>NUCLEOTIDE SEQUENCE [LARGE SCALE GENOMIC DNA]</scope>
    <source>
        <strain evidence="15 16">CA85</strain>
    </source>
</reference>
<feature type="binding site" evidence="13">
    <location>
        <begin position="293"/>
        <end position="295"/>
    </location>
    <ligand>
        <name>iminosuccinate</name>
        <dbReference type="ChEBI" id="CHEBI:77875"/>
    </ligand>
</feature>
<name>A0A5C5X914_9BACT</name>
<dbReference type="InterPro" id="IPR023515">
    <property type="entry name" value="Quinolinate_synth_A_type3"/>
</dbReference>
<evidence type="ECO:0000256" key="6">
    <source>
        <dbReference type="ARBA" id="ARBA00022642"/>
    </source>
</evidence>
<keyword evidence="8 13" id="KW-0479">Metal-binding</keyword>
<evidence type="ECO:0000256" key="2">
    <source>
        <dbReference type="ARBA" id="ARBA00005065"/>
    </source>
</evidence>
<comment type="caution">
    <text evidence="15">The sequence shown here is derived from an EMBL/GenBank/DDBJ whole genome shotgun (WGS) entry which is preliminary data.</text>
</comment>
<dbReference type="GO" id="GO:0034628">
    <property type="term" value="P:'de novo' NAD+ biosynthetic process from L-aspartate"/>
    <property type="evidence" value="ECO:0007669"/>
    <property type="project" value="TreeGrafter"/>
</dbReference>
<comment type="subcellular location">
    <subcellularLocation>
        <location evidence="13">Cytoplasm</location>
    </subcellularLocation>
</comment>
<keyword evidence="9 13" id="KW-0408">Iron</keyword>
<comment type="function">
    <text evidence="1 13">Catalyzes the condensation of iminoaspartate with dihydroxyacetone phosphate to form quinolinate.</text>
</comment>
<dbReference type="GO" id="GO:0008987">
    <property type="term" value="F:quinolinate synthetase A activity"/>
    <property type="evidence" value="ECO:0007669"/>
    <property type="project" value="UniProtKB-UniRule"/>
</dbReference>
<evidence type="ECO:0000313" key="16">
    <source>
        <dbReference type="Proteomes" id="UP000318053"/>
    </source>
</evidence>
<gene>
    <name evidence="13 15" type="primary">nadA</name>
    <name evidence="15" type="ORF">CA85_39050</name>
</gene>
<feature type="binding site" evidence="13">
    <location>
        <position position="87"/>
    </location>
    <ligand>
        <name>iminosuccinate</name>
        <dbReference type="ChEBI" id="CHEBI:77875"/>
    </ligand>
</feature>
<dbReference type="GO" id="GO:0005829">
    <property type="term" value="C:cytosol"/>
    <property type="evidence" value="ECO:0007669"/>
    <property type="project" value="TreeGrafter"/>
</dbReference>
<evidence type="ECO:0000256" key="4">
    <source>
        <dbReference type="ARBA" id="ARBA00022485"/>
    </source>
</evidence>
<feature type="binding site" evidence="13">
    <location>
        <position position="357"/>
    </location>
    <ligand>
        <name>[4Fe-4S] cluster</name>
        <dbReference type="ChEBI" id="CHEBI:49883"/>
    </ligand>
</feature>
<dbReference type="OrthoDB" id="9801204at2"/>
<evidence type="ECO:0000256" key="11">
    <source>
        <dbReference type="ARBA" id="ARBA00050125"/>
    </source>
</evidence>
<evidence type="ECO:0000313" key="15">
    <source>
        <dbReference type="EMBL" id="TWT59209.1"/>
    </source>
</evidence>
<evidence type="ECO:0000256" key="7">
    <source>
        <dbReference type="ARBA" id="ARBA00022679"/>
    </source>
</evidence>
<evidence type="ECO:0000256" key="9">
    <source>
        <dbReference type="ARBA" id="ARBA00023004"/>
    </source>
</evidence>
<keyword evidence="6 13" id="KW-0662">Pyridine nucleotide biosynthesis</keyword>
<dbReference type="NCBIfam" id="TIGR00550">
    <property type="entry name" value="nadA"/>
    <property type="match status" value="1"/>
</dbReference>
<evidence type="ECO:0000256" key="10">
    <source>
        <dbReference type="ARBA" id="ARBA00023014"/>
    </source>
</evidence>
<keyword evidence="7 13" id="KW-0808">Transferase</keyword>
<feature type="binding site" evidence="13">
    <location>
        <begin position="176"/>
        <end position="178"/>
    </location>
    <ligand>
        <name>iminosuccinate</name>
        <dbReference type="ChEBI" id="CHEBI:77875"/>
    </ligand>
</feature>
<evidence type="ECO:0000256" key="8">
    <source>
        <dbReference type="ARBA" id="ARBA00022723"/>
    </source>
</evidence>
<dbReference type="GO" id="GO:0051539">
    <property type="term" value="F:4 iron, 4 sulfur cluster binding"/>
    <property type="evidence" value="ECO:0007669"/>
    <property type="project" value="UniProtKB-KW"/>
</dbReference>